<dbReference type="Proteomes" id="UP000823749">
    <property type="component" value="Chromosome 11"/>
</dbReference>
<dbReference type="PROSITE" id="PS50144">
    <property type="entry name" value="MATH"/>
    <property type="match status" value="6"/>
</dbReference>
<dbReference type="CDD" id="cd00121">
    <property type="entry name" value="MATH"/>
    <property type="match status" value="5"/>
</dbReference>
<sequence length="855" mass="97897">MEARNTKKQKRASTGLESEESVHPDDANTNHALEGEIQRFHRMKTQLGFDKFLPLDTFNDATNGYLMDDCCVFGTEVFVLKNSGKGECMSLIKDPANNSYTWKIEKISAIKDEYLSSPDFVVGDHKWRLLLYPNGCDTSEGKDVSLFLKLVDCQNLPKVRRVYAVFKLRMKNQAYGTWSEGMALVASSDRSVTSSCGFIFCDSCIRPLLHAEVHAATIRSLRDVPPAHYTLKLTSFSLFRDAKVGNYESGEFEAGGYKWKLCIYPNGNAKMNVKGHISCYLEMADTETLPPGWEVNVSFKLFVFDQVRDKYLTIQDAEGGIRRFHRMKTEWGFDQFLSLDTFNDASNGYLVDDCCVFGAEVFVIKYTGKGESASMVKNPASNIYTWRIDNFSAVDQYILKSEEFVIGGHKWKLEIYPKGDSSSKGKSVSLYLRLADCKNLPFHRKMYAEFKLRMRDEVHGNHKEMTDGKWFSDLYASWGYADFMALSELNYASNGFMVNGVLFFLFPLPTVVEKKYRVWVLCFPQPVCSSVICSLHRWTRRQNNCMRLDGNLRSLREGSHYTLKIESFSLFRNITIDNHESGAFEAGGYKWKLSLYPNGNKKRNVNDHISFYLAIAETESLPLGWEVNVDFKFYVFDHIRDRYSTIQDGEGGIRRFHRMKTEWGFDKFIPLETFNHASNGYVLEDCCVFGAEVFVMKDNGKGECVMTMKNPLNNTYTWKIDNVSKLDEEVVLSEAFVIGEHKWKLVIYPKGNGSYGTAENKSVSVFLMLADWETLLPGWKVYAEYELCIRDESPFHGTTMQKQELQHWFCASGKGYGYPEYMVLSDLNKASKGFPVHGTMIVEAEITLISYTKDF</sequence>
<feature type="region of interest" description="Disordered" evidence="1">
    <location>
        <begin position="1"/>
        <end position="29"/>
    </location>
</feature>
<dbReference type="InterPro" id="IPR008974">
    <property type="entry name" value="TRAF-like"/>
</dbReference>
<feature type="compositionally biased region" description="Basic residues" evidence="1">
    <location>
        <begin position="1"/>
        <end position="11"/>
    </location>
</feature>
<dbReference type="SUPFAM" id="SSF49599">
    <property type="entry name" value="TRAF domain-like"/>
    <property type="match status" value="6"/>
</dbReference>
<dbReference type="PANTHER" id="PTHR46162">
    <property type="entry name" value="TRAF-LIKE FAMILY PROTEIN"/>
    <property type="match status" value="1"/>
</dbReference>
<evidence type="ECO:0000256" key="1">
    <source>
        <dbReference type="SAM" id="MobiDB-lite"/>
    </source>
</evidence>
<reference evidence="3" key="1">
    <citation type="submission" date="2020-08" db="EMBL/GenBank/DDBJ databases">
        <title>Plant Genome Project.</title>
        <authorList>
            <person name="Zhang R.-G."/>
        </authorList>
    </citation>
    <scope>NUCLEOTIDE SEQUENCE</scope>
    <source>
        <strain evidence="3">WSP0</strain>
        <tissue evidence="3">Leaf</tissue>
    </source>
</reference>
<dbReference type="AlphaFoldDB" id="A0AAV6IEM3"/>
<feature type="domain" description="MATH" evidence="2">
    <location>
        <begin position="226"/>
        <end position="361"/>
    </location>
</feature>
<gene>
    <name evidence="3" type="ORF">RHGRI_032531</name>
</gene>
<dbReference type="PANTHER" id="PTHR46162:SF40">
    <property type="entry name" value="TRAF-LIKE FAMILY PROTEIN"/>
    <property type="match status" value="1"/>
</dbReference>
<feature type="compositionally biased region" description="Basic and acidic residues" evidence="1">
    <location>
        <begin position="20"/>
        <end position="29"/>
    </location>
</feature>
<protein>
    <recommendedName>
        <fullName evidence="2">MATH domain-containing protein</fullName>
    </recommendedName>
</protein>
<dbReference type="Pfam" id="PF22486">
    <property type="entry name" value="MATH_2"/>
    <property type="match status" value="6"/>
</dbReference>
<keyword evidence="4" id="KW-1185">Reference proteome</keyword>
<organism evidence="3 4">
    <name type="scientific">Rhododendron griersonianum</name>
    <dbReference type="NCBI Taxonomy" id="479676"/>
    <lineage>
        <taxon>Eukaryota</taxon>
        <taxon>Viridiplantae</taxon>
        <taxon>Streptophyta</taxon>
        <taxon>Embryophyta</taxon>
        <taxon>Tracheophyta</taxon>
        <taxon>Spermatophyta</taxon>
        <taxon>Magnoliopsida</taxon>
        <taxon>eudicotyledons</taxon>
        <taxon>Gunneridae</taxon>
        <taxon>Pentapetalae</taxon>
        <taxon>asterids</taxon>
        <taxon>Ericales</taxon>
        <taxon>Ericaceae</taxon>
        <taxon>Ericoideae</taxon>
        <taxon>Rhodoreae</taxon>
        <taxon>Rhododendron</taxon>
    </lineage>
</organism>
<name>A0AAV6IEM3_9ERIC</name>
<dbReference type="SMART" id="SM00061">
    <property type="entry name" value="MATH"/>
    <property type="match status" value="5"/>
</dbReference>
<feature type="domain" description="MATH" evidence="2">
    <location>
        <begin position="97"/>
        <end position="210"/>
    </location>
</feature>
<feature type="domain" description="MATH" evidence="2">
    <location>
        <begin position="558"/>
        <end position="693"/>
    </location>
</feature>
<feature type="domain" description="MATH" evidence="2">
    <location>
        <begin position="713"/>
        <end position="846"/>
    </location>
</feature>
<proteinExistence type="predicted"/>
<evidence type="ECO:0000313" key="3">
    <source>
        <dbReference type="EMBL" id="KAG5526280.1"/>
    </source>
</evidence>
<dbReference type="EMBL" id="JACTNZ010000011">
    <property type="protein sequence ID" value="KAG5526280.1"/>
    <property type="molecule type" value="Genomic_DNA"/>
</dbReference>
<dbReference type="Gene3D" id="2.60.210.10">
    <property type="entry name" value="Apoptosis, Tumor Necrosis Factor Receptor Associated Protein 2, Chain A"/>
    <property type="match status" value="6"/>
</dbReference>
<accession>A0AAV6IEM3</accession>
<comment type="caution">
    <text evidence="3">The sequence shown here is derived from an EMBL/GenBank/DDBJ whole genome shotgun (WGS) entry which is preliminary data.</text>
</comment>
<feature type="domain" description="MATH" evidence="2">
    <location>
        <begin position="381"/>
        <end position="508"/>
    </location>
</feature>
<evidence type="ECO:0000259" key="2">
    <source>
        <dbReference type="PROSITE" id="PS50144"/>
    </source>
</evidence>
<dbReference type="InterPro" id="IPR002083">
    <property type="entry name" value="MATH/TRAF_dom"/>
</dbReference>
<feature type="domain" description="MATH" evidence="2">
    <location>
        <begin position="1"/>
        <end position="77"/>
    </location>
</feature>
<evidence type="ECO:0000313" key="4">
    <source>
        <dbReference type="Proteomes" id="UP000823749"/>
    </source>
</evidence>